<evidence type="ECO:0000313" key="2">
    <source>
        <dbReference type="EMBL" id="KAF4389858.1"/>
    </source>
</evidence>
<proteinExistence type="predicted"/>
<organism evidence="2 3">
    <name type="scientific">Cannabis sativa</name>
    <name type="common">Hemp</name>
    <name type="synonym">Marijuana</name>
    <dbReference type="NCBI Taxonomy" id="3483"/>
    <lineage>
        <taxon>Eukaryota</taxon>
        <taxon>Viridiplantae</taxon>
        <taxon>Streptophyta</taxon>
        <taxon>Embryophyta</taxon>
        <taxon>Tracheophyta</taxon>
        <taxon>Spermatophyta</taxon>
        <taxon>Magnoliopsida</taxon>
        <taxon>eudicotyledons</taxon>
        <taxon>Gunneridae</taxon>
        <taxon>Pentapetalae</taxon>
        <taxon>rosids</taxon>
        <taxon>fabids</taxon>
        <taxon>Rosales</taxon>
        <taxon>Cannabaceae</taxon>
        <taxon>Cannabis</taxon>
    </lineage>
</organism>
<dbReference type="EMBL" id="JAATIQ010000066">
    <property type="protein sequence ID" value="KAF4389858.1"/>
    <property type="molecule type" value="Genomic_DNA"/>
</dbReference>
<dbReference type="Proteomes" id="UP000583929">
    <property type="component" value="Unassembled WGS sequence"/>
</dbReference>
<feature type="region of interest" description="Disordered" evidence="1">
    <location>
        <begin position="73"/>
        <end position="104"/>
    </location>
</feature>
<reference evidence="2 3" key="1">
    <citation type="journal article" date="2020" name="bioRxiv">
        <title>Sequence and annotation of 42 cannabis genomes reveals extensive copy number variation in cannabinoid synthesis and pathogen resistance genes.</title>
        <authorList>
            <person name="Mckernan K.J."/>
            <person name="Helbert Y."/>
            <person name="Kane L.T."/>
            <person name="Ebling H."/>
            <person name="Zhang L."/>
            <person name="Liu B."/>
            <person name="Eaton Z."/>
            <person name="Mclaughlin S."/>
            <person name="Kingan S."/>
            <person name="Baybayan P."/>
            <person name="Concepcion G."/>
            <person name="Jordan M."/>
            <person name="Riva A."/>
            <person name="Barbazuk W."/>
            <person name="Harkins T."/>
        </authorList>
    </citation>
    <scope>NUCLEOTIDE SEQUENCE [LARGE SCALE GENOMIC DNA]</scope>
    <source>
        <strain evidence="3">cv. Jamaican Lion 4</strain>
        <tissue evidence="2">Leaf</tissue>
    </source>
</reference>
<gene>
    <name evidence="2" type="ORF">G4B88_024139</name>
</gene>
<name>A0A7J6H546_CANSA</name>
<keyword evidence="3" id="KW-1185">Reference proteome</keyword>
<evidence type="ECO:0000256" key="1">
    <source>
        <dbReference type="SAM" id="MobiDB-lite"/>
    </source>
</evidence>
<accession>A0A7J6H546</accession>
<dbReference type="AlphaFoldDB" id="A0A7J6H546"/>
<sequence length="116" mass="12834">MNPQIISNNIGSMKYRKQCHGKSGGREKKTLESNSSFKCCPANGKKTLNCWLCQGPHMVDAYPHQSKLSAIKASISQEDSSKSKETPGSQASFYPATKEGSEEEETKFCHCICQVR</sequence>
<protein>
    <submittedName>
        <fullName evidence="2">Uncharacterized protein</fullName>
    </submittedName>
</protein>
<comment type="caution">
    <text evidence="2">The sequence shown here is derived from an EMBL/GenBank/DDBJ whole genome shotgun (WGS) entry which is preliminary data.</text>
</comment>
<evidence type="ECO:0000313" key="3">
    <source>
        <dbReference type="Proteomes" id="UP000583929"/>
    </source>
</evidence>